<dbReference type="PANTHER" id="PTHR11699">
    <property type="entry name" value="ALDEHYDE DEHYDROGENASE-RELATED"/>
    <property type="match status" value="1"/>
</dbReference>
<accession>A0A1T5EKT9</accession>
<evidence type="ECO:0000313" key="7">
    <source>
        <dbReference type="Proteomes" id="UP000189818"/>
    </source>
</evidence>
<dbReference type="Gene3D" id="3.40.309.10">
    <property type="entry name" value="Aldehyde Dehydrogenase, Chain A, domain 2"/>
    <property type="match status" value="1"/>
</dbReference>
<proteinExistence type="inferred from homology"/>
<dbReference type="FunFam" id="3.40.605.10:FF:000007">
    <property type="entry name" value="NAD/NADP-dependent betaine aldehyde dehydrogenase"/>
    <property type="match status" value="1"/>
</dbReference>
<dbReference type="Gene3D" id="3.40.605.10">
    <property type="entry name" value="Aldehyde Dehydrogenase, Chain A, domain 1"/>
    <property type="match status" value="1"/>
</dbReference>
<evidence type="ECO:0000256" key="3">
    <source>
        <dbReference type="PROSITE-ProRule" id="PRU10007"/>
    </source>
</evidence>
<dbReference type="OrthoDB" id="9761688at2"/>
<reference evidence="7" key="1">
    <citation type="submission" date="2017-02" db="EMBL/GenBank/DDBJ databases">
        <authorList>
            <person name="Varghese N."/>
            <person name="Submissions S."/>
        </authorList>
    </citation>
    <scope>NUCLEOTIDE SEQUENCE [LARGE SCALE GENOMIC DNA]</scope>
    <source>
        <strain evidence="7">UM2</strain>
    </source>
</reference>
<protein>
    <submittedName>
        <fullName evidence="6">2,5-dioxopentanoate dehydrogenase (NAD+)</fullName>
    </submittedName>
</protein>
<dbReference type="PROSITE" id="PS00687">
    <property type="entry name" value="ALDEHYDE_DEHYDR_GLU"/>
    <property type="match status" value="1"/>
</dbReference>
<dbReference type="InterPro" id="IPR016162">
    <property type="entry name" value="Ald_DH_N"/>
</dbReference>
<organism evidence="6 7">
    <name type="scientific">Rhizorhabdus histidinilytica</name>
    <dbReference type="NCBI Taxonomy" id="439228"/>
    <lineage>
        <taxon>Bacteria</taxon>
        <taxon>Pseudomonadati</taxon>
        <taxon>Pseudomonadota</taxon>
        <taxon>Alphaproteobacteria</taxon>
        <taxon>Sphingomonadales</taxon>
        <taxon>Sphingomonadaceae</taxon>
        <taxon>Rhizorhabdus</taxon>
    </lineage>
</organism>
<dbReference type="InterPro" id="IPR016161">
    <property type="entry name" value="Ald_DH/histidinol_DH"/>
</dbReference>
<evidence type="ECO:0000256" key="1">
    <source>
        <dbReference type="ARBA" id="ARBA00009986"/>
    </source>
</evidence>
<evidence type="ECO:0000256" key="4">
    <source>
        <dbReference type="RuleBase" id="RU003345"/>
    </source>
</evidence>
<keyword evidence="7" id="KW-1185">Reference proteome</keyword>
<dbReference type="Proteomes" id="UP000189818">
    <property type="component" value="Unassembled WGS sequence"/>
</dbReference>
<evidence type="ECO:0000259" key="5">
    <source>
        <dbReference type="Pfam" id="PF00171"/>
    </source>
</evidence>
<feature type="domain" description="Aldehyde dehydrogenase" evidence="5">
    <location>
        <begin position="19"/>
        <end position="474"/>
    </location>
</feature>
<dbReference type="RefSeq" id="WP_079649158.1">
    <property type="nucleotide sequence ID" value="NZ_FUYM01000007.1"/>
</dbReference>
<feature type="active site" evidence="3">
    <location>
        <position position="247"/>
    </location>
</feature>
<dbReference type="AlphaFoldDB" id="A0A1T5EKT9"/>
<dbReference type="GO" id="GO:0016620">
    <property type="term" value="F:oxidoreductase activity, acting on the aldehyde or oxo group of donors, NAD or NADP as acceptor"/>
    <property type="evidence" value="ECO:0007669"/>
    <property type="project" value="InterPro"/>
</dbReference>
<keyword evidence="2 4" id="KW-0560">Oxidoreductase</keyword>
<dbReference type="SUPFAM" id="SSF53720">
    <property type="entry name" value="ALDH-like"/>
    <property type="match status" value="1"/>
</dbReference>
<dbReference type="EMBL" id="FUYM01000007">
    <property type="protein sequence ID" value="SKB84489.1"/>
    <property type="molecule type" value="Genomic_DNA"/>
</dbReference>
<dbReference type="STRING" id="439228.SAMN06295920_10756"/>
<dbReference type="InterPro" id="IPR015590">
    <property type="entry name" value="Aldehyde_DH_dom"/>
</dbReference>
<dbReference type="InterPro" id="IPR016163">
    <property type="entry name" value="Ald_DH_C"/>
</dbReference>
<dbReference type="CDD" id="cd07097">
    <property type="entry name" value="ALDH_KGSADH-YcbD"/>
    <property type="match status" value="1"/>
</dbReference>
<dbReference type="InterPro" id="IPR029510">
    <property type="entry name" value="Ald_DH_CS_GLU"/>
</dbReference>
<sequence>MTIVLSHRVGGERIGGGAAIESRNPSDLSDLVATTPEGDAALLDRAIAAAAAAQPDWAARSPEARGDILDRAAALLMERAGELGTLLSREEGKTLAEGKSEVMRAARILRYFGGEALRLHGRAMASVRPGIDVATRQEPLGIVGLITPWNFPIAIPAWKAAPALAFGNAVVLKPAGITPAIASALADVLEEAGLPPGLFNLVFVPGAVAGRMAEDARVAGLSFTGSTGVGRRLAVAAAAHGKRIQLEMGGKNPLVVLDDADLDRAVAVALDGSFFGSGQRCTASSRLIVTDGIHDRFVAALTAAMAKLRVGHALDPDTQIGPVASEEQRATIEAYLAIAVEQGGGLACGGERVRRATDGYFLAPALITGTSPEMRVNREEIFGPVASVVRVPDLDAAIAVANGSEFGLSAGIVTSSLAHASRFKASAQAGMVMVNAPTAGVDYHVPFGGTKASSLGPREQGFSAHEFYTRTKTIYVNA</sequence>
<name>A0A1T5EKT9_9SPHN</name>
<dbReference type="Pfam" id="PF00171">
    <property type="entry name" value="Aldedh"/>
    <property type="match status" value="1"/>
</dbReference>
<comment type="similarity">
    <text evidence="1 4">Belongs to the aldehyde dehydrogenase family.</text>
</comment>
<evidence type="ECO:0000313" key="6">
    <source>
        <dbReference type="EMBL" id="SKB84489.1"/>
    </source>
</evidence>
<gene>
    <name evidence="6" type="ORF">SAMN06295920_10756</name>
</gene>
<evidence type="ECO:0000256" key="2">
    <source>
        <dbReference type="ARBA" id="ARBA00023002"/>
    </source>
</evidence>